<evidence type="ECO:0000313" key="3">
    <source>
        <dbReference type="Proteomes" id="UP000237000"/>
    </source>
</evidence>
<keyword evidence="1" id="KW-1133">Transmembrane helix</keyword>
<protein>
    <submittedName>
        <fullName evidence="2">Uncharacterized protein</fullName>
    </submittedName>
</protein>
<comment type="caution">
    <text evidence="2">The sequence shown here is derived from an EMBL/GenBank/DDBJ whole genome shotgun (WGS) entry which is preliminary data.</text>
</comment>
<dbReference type="EMBL" id="JXTC01000690">
    <property type="protein sequence ID" value="PON40368.1"/>
    <property type="molecule type" value="Genomic_DNA"/>
</dbReference>
<dbReference type="AlphaFoldDB" id="A0A2P5AV39"/>
<evidence type="ECO:0000313" key="2">
    <source>
        <dbReference type="EMBL" id="PON40368.1"/>
    </source>
</evidence>
<accession>A0A2P5AV39</accession>
<feature type="transmembrane region" description="Helical" evidence="1">
    <location>
        <begin position="46"/>
        <end position="66"/>
    </location>
</feature>
<reference evidence="3" key="1">
    <citation type="submission" date="2016-06" db="EMBL/GenBank/DDBJ databases">
        <title>Parallel loss of symbiosis genes in relatives of nitrogen-fixing non-legume Parasponia.</title>
        <authorList>
            <person name="Van Velzen R."/>
            <person name="Holmer R."/>
            <person name="Bu F."/>
            <person name="Rutten L."/>
            <person name="Van Zeijl A."/>
            <person name="Liu W."/>
            <person name="Santuari L."/>
            <person name="Cao Q."/>
            <person name="Sharma T."/>
            <person name="Shen D."/>
            <person name="Roswanjaya Y."/>
            <person name="Wardhani T."/>
            <person name="Kalhor M.S."/>
            <person name="Jansen J."/>
            <person name="Van den Hoogen J."/>
            <person name="Gungor B."/>
            <person name="Hartog M."/>
            <person name="Hontelez J."/>
            <person name="Verver J."/>
            <person name="Yang W.-C."/>
            <person name="Schijlen E."/>
            <person name="Repin R."/>
            <person name="Schilthuizen M."/>
            <person name="Schranz E."/>
            <person name="Heidstra R."/>
            <person name="Miyata K."/>
            <person name="Fedorova E."/>
            <person name="Kohlen W."/>
            <person name="Bisseling T."/>
            <person name="Smit S."/>
            <person name="Geurts R."/>
        </authorList>
    </citation>
    <scope>NUCLEOTIDE SEQUENCE [LARGE SCALE GENOMIC DNA]</scope>
    <source>
        <strain evidence="3">cv. RG33-2</strain>
    </source>
</reference>
<dbReference type="Proteomes" id="UP000237000">
    <property type="component" value="Unassembled WGS sequence"/>
</dbReference>
<dbReference type="InParanoid" id="A0A2P5AV39"/>
<keyword evidence="1" id="KW-0472">Membrane</keyword>
<keyword evidence="3" id="KW-1185">Reference proteome</keyword>
<name>A0A2P5AV39_TREOI</name>
<keyword evidence="1" id="KW-0812">Transmembrane</keyword>
<evidence type="ECO:0000256" key="1">
    <source>
        <dbReference type="SAM" id="Phobius"/>
    </source>
</evidence>
<proteinExistence type="predicted"/>
<gene>
    <name evidence="2" type="ORF">TorRG33x02_340450</name>
</gene>
<organism evidence="2 3">
    <name type="scientific">Trema orientale</name>
    <name type="common">Charcoal tree</name>
    <name type="synonym">Celtis orientalis</name>
    <dbReference type="NCBI Taxonomy" id="63057"/>
    <lineage>
        <taxon>Eukaryota</taxon>
        <taxon>Viridiplantae</taxon>
        <taxon>Streptophyta</taxon>
        <taxon>Embryophyta</taxon>
        <taxon>Tracheophyta</taxon>
        <taxon>Spermatophyta</taxon>
        <taxon>Magnoliopsida</taxon>
        <taxon>eudicotyledons</taxon>
        <taxon>Gunneridae</taxon>
        <taxon>Pentapetalae</taxon>
        <taxon>rosids</taxon>
        <taxon>fabids</taxon>
        <taxon>Rosales</taxon>
        <taxon>Cannabaceae</taxon>
        <taxon>Trema</taxon>
    </lineage>
</organism>
<sequence length="120" mass="14141">MTLGQNSITARIEKRRYKQEHTELSRGSVLSPRGFRQIEQVLPFSFLRLVVFIWWHLQVTVVGMYWQPPDDDLLRIEIKWAIVLFSRKKVAGSWKLGRLLTSFELKPRVWFSPISATVQV</sequence>